<dbReference type="Gene3D" id="3.90.70.10">
    <property type="entry name" value="Cysteine proteinases"/>
    <property type="match status" value="1"/>
</dbReference>
<gene>
    <name evidence="2" type="ORF">TELCIR_23062</name>
</gene>
<sequence>MRFVIVTALVFATAFAAFIPQSKNVLREAELLTGLELIEYVNKAQNLFTAKLSPRFAQYPDNIKKRLMGSKHVAVPEEFRVNEKTHDDIEDAAIPDSFDSRTQWPQCPSIL</sequence>
<evidence type="ECO:0000313" key="2">
    <source>
        <dbReference type="EMBL" id="PIO55550.1"/>
    </source>
</evidence>
<organism evidence="2 3">
    <name type="scientific">Teladorsagia circumcincta</name>
    <name type="common">Brown stomach worm</name>
    <name type="synonym">Ostertagia circumcincta</name>
    <dbReference type="NCBI Taxonomy" id="45464"/>
    <lineage>
        <taxon>Eukaryota</taxon>
        <taxon>Metazoa</taxon>
        <taxon>Ecdysozoa</taxon>
        <taxon>Nematoda</taxon>
        <taxon>Chromadorea</taxon>
        <taxon>Rhabditida</taxon>
        <taxon>Rhabditina</taxon>
        <taxon>Rhabditomorpha</taxon>
        <taxon>Strongyloidea</taxon>
        <taxon>Trichostrongylidae</taxon>
        <taxon>Teladorsagia</taxon>
    </lineage>
</organism>
<keyword evidence="3" id="KW-1185">Reference proteome</keyword>
<evidence type="ECO:0000313" key="3">
    <source>
        <dbReference type="Proteomes" id="UP000230423"/>
    </source>
</evidence>
<dbReference type="Proteomes" id="UP000230423">
    <property type="component" value="Unassembled WGS sequence"/>
</dbReference>
<keyword evidence="1" id="KW-0732">Signal</keyword>
<name>A0A2G9TDV9_TELCI</name>
<dbReference type="OrthoDB" id="6514058at2759"/>
<feature type="signal peptide" evidence="1">
    <location>
        <begin position="1"/>
        <end position="16"/>
    </location>
</feature>
<dbReference type="AlphaFoldDB" id="A0A2G9TDV9"/>
<feature type="chain" id="PRO_5013546914" evidence="1">
    <location>
        <begin position="17"/>
        <end position="111"/>
    </location>
</feature>
<dbReference type="InterPro" id="IPR038765">
    <property type="entry name" value="Papain-like_cys_pep_sf"/>
</dbReference>
<reference evidence="2 3" key="1">
    <citation type="submission" date="2015-09" db="EMBL/GenBank/DDBJ databases">
        <title>Draft genome of the parasitic nematode Teladorsagia circumcincta isolate WARC Sus (inbred).</title>
        <authorList>
            <person name="Mitreva M."/>
        </authorList>
    </citation>
    <scope>NUCLEOTIDE SEQUENCE [LARGE SCALE GENOMIC DNA]</scope>
    <source>
        <strain evidence="2 3">S</strain>
    </source>
</reference>
<evidence type="ECO:0000256" key="1">
    <source>
        <dbReference type="SAM" id="SignalP"/>
    </source>
</evidence>
<dbReference type="EMBL" id="KZ385491">
    <property type="protein sequence ID" value="PIO55550.1"/>
    <property type="molecule type" value="Genomic_DNA"/>
</dbReference>
<proteinExistence type="predicted"/>
<accession>A0A2G9TDV9</accession>
<feature type="non-terminal residue" evidence="2">
    <location>
        <position position="111"/>
    </location>
</feature>
<dbReference type="SUPFAM" id="SSF54001">
    <property type="entry name" value="Cysteine proteinases"/>
    <property type="match status" value="1"/>
</dbReference>
<protein>
    <submittedName>
        <fullName evidence="2">Uncharacterized protein</fullName>
    </submittedName>
</protein>